<reference evidence="2" key="2">
    <citation type="journal article" date="2021" name="J Anim Sci Technol">
        <title>Complete genome sequence of Paenibacillus konkukensis sp. nov. SK3146 as a potential probiotic strain.</title>
        <authorList>
            <person name="Jung H.I."/>
            <person name="Park S."/>
            <person name="Niu K.M."/>
            <person name="Lee S.W."/>
            <person name="Kothari D."/>
            <person name="Yi K.J."/>
            <person name="Kim S.K."/>
        </authorList>
    </citation>
    <scope>NUCLEOTIDE SEQUENCE</scope>
    <source>
        <strain evidence="2">SK3146</strain>
    </source>
</reference>
<gene>
    <name evidence="2" type="ORF">SK3146_03033</name>
</gene>
<dbReference type="SUPFAM" id="SSF50800">
    <property type="entry name" value="PK beta-barrel domain-like"/>
    <property type="match status" value="1"/>
</dbReference>
<dbReference type="InterPro" id="IPR005302">
    <property type="entry name" value="MoCF_Sase_C"/>
</dbReference>
<dbReference type="Pfam" id="PF03473">
    <property type="entry name" value="MOSC"/>
    <property type="match status" value="1"/>
</dbReference>
<dbReference type="InterPro" id="IPR011037">
    <property type="entry name" value="Pyrv_Knase-like_insert_dom_sf"/>
</dbReference>
<keyword evidence="3" id="KW-1185">Reference proteome</keyword>
<protein>
    <submittedName>
        <fullName evidence="2">MOSC domain protein</fullName>
    </submittedName>
</protein>
<dbReference type="EMBL" id="CP027059">
    <property type="protein sequence ID" value="UQZ83826.1"/>
    <property type="molecule type" value="Genomic_DNA"/>
</dbReference>
<dbReference type="RefSeq" id="WP_249865809.1">
    <property type="nucleotide sequence ID" value="NZ_CP027059.1"/>
</dbReference>
<dbReference type="Pfam" id="PF03476">
    <property type="entry name" value="MOSC_N"/>
    <property type="match status" value="1"/>
</dbReference>
<dbReference type="Gene3D" id="2.40.33.20">
    <property type="entry name" value="PK beta-barrel domain-like"/>
    <property type="match status" value="1"/>
</dbReference>
<dbReference type="PROSITE" id="PS51340">
    <property type="entry name" value="MOSC"/>
    <property type="match status" value="1"/>
</dbReference>
<evidence type="ECO:0000313" key="2">
    <source>
        <dbReference type="EMBL" id="UQZ83826.1"/>
    </source>
</evidence>
<evidence type="ECO:0000259" key="1">
    <source>
        <dbReference type="PROSITE" id="PS51340"/>
    </source>
</evidence>
<feature type="domain" description="MOSC" evidence="1">
    <location>
        <begin position="93"/>
        <end position="240"/>
    </location>
</feature>
<name>A0ABY4RN24_9BACL</name>
<dbReference type="InterPro" id="IPR005303">
    <property type="entry name" value="MOCOS_middle"/>
</dbReference>
<proteinExistence type="predicted"/>
<organism evidence="2 3">
    <name type="scientific">Paenibacillus konkukensis</name>
    <dbReference type="NCBI Taxonomy" id="2020716"/>
    <lineage>
        <taxon>Bacteria</taxon>
        <taxon>Bacillati</taxon>
        <taxon>Bacillota</taxon>
        <taxon>Bacilli</taxon>
        <taxon>Bacillales</taxon>
        <taxon>Paenibacillaceae</taxon>
        <taxon>Paenibacillus</taxon>
    </lineage>
</organism>
<evidence type="ECO:0000313" key="3">
    <source>
        <dbReference type="Proteomes" id="UP001057134"/>
    </source>
</evidence>
<accession>A0ABY4RN24</accession>
<dbReference type="Proteomes" id="UP001057134">
    <property type="component" value="Chromosome"/>
</dbReference>
<sequence length="241" mass="27164">MIVGEIKSIHRYPVKSLAGEQLDQVRVERYGLYGDRSHALIHPDRTGWERFITAREIPGLLGYRARFEGSGSERSFPEVVITGNDGQVFGWNEQFVRAVHTEKYRSIALETHSPDETGLLAVDTSSILLVTESSVNALAEQWKQPLDERRFRPNLVISLYEDIPYAESAWVGRNLSIGPATVRVDMPCERCTMITIHPETLEKDKSLLRLIHQERQLMFGVYASVQGTGTIAVGDQVKLTP</sequence>
<reference evidence="2" key="1">
    <citation type="submission" date="2018-02" db="EMBL/GenBank/DDBJ databases">
        <authorList>
            <person name="Kim S.-K."/>
            <person name="Jung H.-I."/>
            <person name="Lee S.-W."/>
        </authorList>
    </citation>
    <scope>NUCLEOTIDE SEQUENCE</scope>
    <source>
        <strain evidence="2">SK3146</strain>
    </source>
</reference>